<reference evidence="2" key="2">
    <citation type="submission" date="2020-06" db="EMBL/GenBank/DDBJ databases">
        <authorList>
            <person name="Ji K."/>
            <person name="Li J."/>
        </authorList>
    </citation>
    <scope>NUCLEOTIDE SEQUENCE</scope>
    <source>
        <strain evidence="2">JKM2019</strain>
        <tissue evidence="2">Whole body</tissue>
    </source>
</reference>
<evidence type="ECO:0000313" key="2">
    <source>
        <dbReference type="EMBL" id="KAH7637110.1"/>
    </source>
</evidence>
<protein>
    <submittedName>
        <fullName evidence="3">Uncharacterized protein</fullName>
    </submittedName>
</protein>
<reference evidence="2" key="3">
    <citation type="journal article" date="2021" name="World Allergy Organ. J.">
        <title>Chromosome-level assembly of Dermatophagoides farinae genome and transcriptome reveals two novel allergens Der f 37 and Der f 39.</title>
        <authorList>
            <person name="Chen J."/>
            <person name="Cai Z."/>
            <person name="Fan D."/>
            <person name="Hu J."/>
            <person name="Hou Y."/>
            <person name="He Y."/>
            <person name="Zhang Z."/>
            <person name="Zhao Z."/>
            <person name="Gao P."/>
            <person name="Hu W."/>
            <person name="Sun J."/>
            <person name="Li J."/>
            <person name="Ji K."/>
        </authorList>
    </citation>
    <scope>NUCLEOTIDE SEQUENCE</scope>
    <source>
        <strain evidence="2">JKM2019</strain>
    </source>
</reference>
<sequence>MAVIFQSIILYCVILLYKALFAYSLVEIEERKPLKKHVEMQQQPKKQEDATIRINNDQVMLLVMHKTGLFALFALLVTILAIAITVLFIMHYKTNKIQSKDDIDFPTDQHSLHISDNDKIIKSKPMKNRHYSEDLSTTITNNASLTYSNPQRYTYYKNKLLDPELATTELDSATNTTTTICDSFGSRQLIDDCAGEYYNGELLTKTTSDSNPDERKKNSLTHDGFIVVLNDDIDTEPGELQTSESRRKLMDKIMKKKKGLKSSLISKKIRKKLNKHDKHHHRHSDKKHKKRLKIKSILRRPTKMAKKCSKKLLFGHQKNDDDDDQSTLAWNWPGKKVQFDQLVTIHYI</sequence>
<feature type="transmembrane region" description="Helical" evidence="1">
    <location>
        <begin position="69"/>
        <end position="92"/>
    </location>
</feature>
<dbReference type="Proteomes" id="UP000790347">
    <property type="component" value="Unassembled WGS sequence"/>
</dbReference>
<evidence type="ECO:0000256" key="1">
    <source>
        <dbReference type="SAM" id="Phobius"/>
    </source>
</evidence>
<reference evidence="3" key="4">
    <citation type="journal article" date="2022" name="Res Sq">
        <title>Comparative Genomics Reveals Insights into the Divergent Evolution of Astigmatic Mites and Household Pest Adaptations.</title>
        <authorList>
            <person name="Xiong Q."/>
            <person name="Wan A.T.-Y."/>
            <person name="Liu X.-Y."/>
            <person name="Fung C.S.-H."/>
            <person name="Xiao X."/>
            <person name="Malainual N."/>
            <person name="Hou J."/>
            <person name="Wang L."/>
            <person name="Wang M."/>
            <person name="Yang K."/>
            <person name="Cui Y."/>
            <person name="Leung E."/>
            <person name="Nong W."/>
            <person name="Shin S.-K."/>
            <person name="Au S."/>
            <person name="Jeong K.Y."/>
            <person name="Chew F.T."/>
            <person name="Hui J."/>
            <person name="Leung T.F."/>
            <person name="Tungtrongchitr A."/>
            <person name="Zhong N."/>
            <person name="Liu Z."/>
            <person name="Tsui S."/>
        </authorList>
    </citation>
    <scope>NUCLEOTIDE SEQUENCE</scope>
    <source>
        <strain evidence="3">Derf</strain>
        <tissue evidence="3">Whole organism</tissue>
    </source>
</reference>
<dbReference type="EMBL" id="ASGP02000004">
    <property type="protein sequence ID" value="KAH9510899.1"/>
    <property type="molecule type" value="Genomic_DNA"/>
</dbReference>
<feature type="transmembrane region" description="Helical" evidence="1">
    <location>
        <begin position="6"/>
        <end position="26"/>
    </location>
</feature>
<organism evidence="3 4">
    <name type="scientific">Dermatophagoides farinae</name>
    <name type="common">American house dust mite</name>
    <dbReference type="NCBI Taxonomy" id="6954"/>
    <lineage>
        <taxon>Eukaryota</taxon>
        <taxon>Metazoa</taxon>
        <taxon>Ecdysozoa</taxon>
        <taxon>Arthropoda</taxon>
        <taxon>Chelicerata</taxon>
        <taxon>Arachnida</taxon>
        <taxon>Acari</taxon>
        <taxon>Acariformes</taxon>
        <taxon>Sarcoptiformes</taxon>
        <taxon>Astigmata</taxon>
        <taxon>Psoroptidia</taxon>
        <taxon>Analgoidea</taxon>
        <taxon>Pyroglyphidae</taxon>
        <taxon>Dermatophagoidinae</taxon>
        <taxon>Dermatophagoides</taxon>
    </lineage>
</organism>
<name>A0A922HUW0_DERFA</name>
<gene>
    <name evidence="3" type="ORF">DERF_009396</name>
    <name evidence="2" type="ORF">HUG17_7316</name>
</gene>
<evidence type="ECO:0000313" key="3">
    <source>
        <dbReference type="EMBL" id="KAH9510899.1"/>
    </source>
</evidence>
<dbReference type="EMBL" id="SDOV01000009">
    <property type="protein sequence ID" value="KAH7637110.1"/>
    <property type="molecule type" value="Genomic_DNA"/>
</dbReference>
<accession>A0A922HUW0</accession>
<dbReference type="AlphaFoldDB" id="A0A922HUW0"/>
<comment type="caution">
    <text evidence="3">The sequence shown here is derived from an EMBL/GenBank/DDBJ whole genome shotgun (WGS) entry which is preliminary data.</text>
</comment>
<keyword evidence="1" id="KW-0812">Transmembrane</keyword>
<evidence type="ECO:0000313" key="4">
    <source>
        <dbReference type="Proteomes" id="UP000790347"/>
    </source>
</evidence>
<proteinExistence type="predicted"/>
<reference evidence="3" key="1">
    <citation type="submission" date="2013-05" db="EMBL/GenBank/DDBJ databases">
        <authorList>
            <person name="Yim A.K.Y."/>
            <person name="Chan T.F."/>
            <person name="Ji K.M."/>
            <person name="Liu X.Y."/>
            <person name="Zhou J.W."/>
            <person name="Li R.Q."/>
            <person name="Yang K.Y."/>
            <person name="Li J."/>
            <person name="Li M."/>
            <person name="Law P.T.W."/>
            <person name="Wu Y.L."/>
            <person name="Cai Z.L."/>
            <person name="Qin H."/>
            <person name="Bao Y."/>
            <person name="Leung R.K.K."/>
            <person name="Ng P.K.S."/>
            <person name="Zou J."/>
            <person name="Zhong X.J."/>
            <person name="Ran P.X."/>
            <person name="Zhong N.S."/>
            <person name="Liu Z.G."/>
            <person name="Tsui S.K.W."/>
        </authorList>
    </citation>
    <scope>NUCLEOTIDE SEQUENCE</scope>
    <source>
        <strain evidence="3">Derf</strain>
        <tissue evidence="3">Whole organism</tissue>
    </source>
</reference>
<dbReference type="Proteomes" id="UP000828236">
    <property type="component" value="Unassembled WGS sequence"/>
</dbReference>
<keyword evidence="1" id="KW-0472">Membrane</keyword>
<keyword evidence="4" id="KW-1185">Reference proteome</keyword>
<keyword evidence="1" id="KW-1133">Transmembrane helix</keyword>